<dbReference type="InterPro" id="IPR055344">
    <property type="entry name" value="SecD_SecF_C_bact"/>
</dbReference>
<feature type="transmembrane region" description="Helical" evidence="13">
    <location>
        <begin position="698"/>
        <end position="719"/>
    </location>
</feature>
<proteinExistence type="inferred from homology"/>
<evidence type="ECO:0000256" key="13">
    <source>
        <dbReference type="HAMAP-Rule" id="MF_01463"/>
    </source>
</evidence>
<dbReference type="InterPro" id="IPR022646">
    <property type="entry name" value="SecD/SecF_CS"/>
</dbReference>
<dbReference type="Gene3D" id="1.20.1640.10">
    <property type="entry name" value="Multidrug efflux transporter AcrB transmembrane domain"/>
    <property type="match status" value="2"/>
</dbReference>
<dbReference type="Pfam" id="PF07549">
    <property type="entry name" value="Sec_GG"/>
    <property type="match status" value="2"/>
</dbReference>
<evidence type="ECO:0000256" key="11">
    <source>
        <dbReference type="ARBA" id="ARBA00060856"/>
    </source>
</evidence>
<feature type="domain" description="Protein export membrane protein SecD/SecF C-terminal" evidence="15">
    <location>
        <begin position="651"/>
        <end position="827"/>
    </location>
</feature>
<feature type="transmembrane region" description="Helical" evidence="13">
    <location>
        <begin position="466"/>
        <end position="491"/>
    </location>
</feature>
<dbReference type="PANTHER" id="PTHR30081">
    <property type="entry name" value="PROTEIN-EXPORT MEMBRANE PROTEIN SEC"/>
    <property type="match status" value="1"/>
</dbReference>
<dbReference type="GO" id="GO:0005886">
    <property type="term" value="C:plasma membrane"/>
    <property type="evidence" value="ECO:0007669"/>
    <property type="project" value="UniProtKB-SubCell"/>
</dbReference>
<dbReference type="NCBIfam" id="TIGR01129">
    <property type="entry name" value="secD"/>
    <property type="match status" value="1"/>
</dbReference>
<evidence type="ECO:0000259" key="15">
    <source>
        <dbReference type="Pfam" id="PF02355"/>
    </source>
</evidence>
<evidence type="ECO:0000256" key="4">
    <source>
        <dbReference type="ARBA" id="ARBA00022519"/>
    </source>
</evidence>
<dbReference type="NCBIfam" id="NF009583">
    <property type="entry name" value="PRK13024.1-3"/>
    <property type="match status" value="1"/>
</dbReference>
<organism evidence="18 19">
    <name type="scientific">Ectorhizobium quercum</name>
    <dbReference type="NCBI Taxonomy" id="2965071"/>
    <lineage>
        <taxon>Bacteria</taxon>
        <taxon>Pseudomonadati</taxon>
        <taxon>Pseudomonadota</taxon>
        <taxon>Alphaproteobacteria</taxon>
        <taxon>Hyphomicrobiales</taxon>
        <taxon>Rhizobiaceae</taxon>
        <taxon>Ectorhizobium</taxon>
    </lineage>
</organism>
<evidence type="ECO:0000259" key="17">
    <source>
        <dbReference type="Pfam" id="PF22599"/>
    </source>
</evidence>
<dbReference type="InterPro" id="IPR005791">
    <property type="entry name" value="SecD"/>
</dbReference>
<comment type="similarity">
    <text evidence="11">In the C-terminal section; belongs to the SecD/SecF family. SecF subfamily.</text>
</comment>
<dbReference type="HAMAP" id="MF_01464_B">
    <property type="entry name" value="SecF_B"/>
    <property type="match status" value="1"/>
</dbReference>
<dbReference type="NCBIfam" id="TIGR00966">
    <property type="entry name" value="transloc_SecF"/>
    <property type="match status" value="1"/>
</dbReference>
<name>A0AAE3N1I4_9HYPH</name>
<sequence>MLYFSRWKTFLIWFAVAVAAFIAAPNLFSDEQLEALPSWVPHKKVTLGLDLQGGSHIMLKIERGDIVRERLETVVGDVRTTLRDANVRYSGLSGSGQTVQVRITDPAQLQAARAALQPLTEPVSGGALMAGSVTELTLSDDGSSVIRLVLTDQGIDYRMSSAVGQSIEVVRRRVDELGTTEPLIQRQGTDRIIVQVPGLQDPERLKSLLNQTAKLTFRMVDVSMSATDAINSRPPATSEVLYSTDDPAIPYLIERRVLVSGENLVDAQASFNQQNNEPVVTFRFDSRGAQRFAQATQQNVGRPFAIILDNQVISAPVIREPIIGGSGQISGNFSVQGANDLAVLLRAGALPATLTVVEERTVGPGVGADSIRDGVMASIIGAVGVVAFMLIFYGSFGIMANIALAANVIMILAVLTLIGSTLTLPGIAGIVLTMGMAVDSNVLVYERIREEVRSGRPLLQAIDSGFSRAFATIIDANLTTLIAAVVLFYLGSGPVRGFAVTLSVGVITTIFTAFTMTRWLIAAWVRRYRPKHLPKSIRTGIFDAQNVRFMSIRRYVFALAATLCVAAVVGFGTIGLNLGIDFRGGSIIEVRAKQGEADLAEIRSRLSQLNIGEIQAQGFGDSQTALIRVPTQDGGDNAEQSALSMVRGELADQYEFRRVEVVGPAVSGELTRSATIGVIASMLAILVYIWVRFEWQFAVGAIIATLHDVILTLGLFIFTGMEFNLTSIAAILTVVGYSLNDTIVVYDRVRENLRRYKKMPLPVLIDASINQTMSRTVLTGLTTLLALCALYFFGGEVIASFTLAMLFGVLVGVFSSIYIAGPLLISFRLRPDIFDKEEEKSEKEGVASKASA</sequence>
<evidence type="ECO:0000256" key="6">
    <source>
        <dbReference type="ARBA" id="ARBA00022927"/>
    </source>
</evidence>
<evidence type="ECO:0000256" key="7">
    <source>
        <dbReference type="ARBA" id="ARBA00022989"/>
    </source>
</evidence>
<feature type="transmembrane region" description="Helical" evidence="13">
    <location>
        <begin position="725"/>
        <end position="749"/>
    </location>
</feature>
<dbReference type="SUPFAM" id="SSF82866">
    <property type="entry name" value="Multidrug efflux transporter AcrB transmembrane domain"/>
    <property type="match status" value="2"/>
</dbReference>
<dbReference type="InterPro" id="IPR048634">
    <property type="entry name" value="SecD_SecF_C"/>
</dbReference>
<dbReference type="FunFam" id="3.30.1360.200:FF:000002">
    <property type="entry name" value="Preprotein translocase subunit SecD"/>
    <property type="match status" value="1"/>
</dbReference>
<evidence type="ECO:0000256" key="2">
    <source>
        <dbReference type="ARBA" id="ARBA00022448"/>
    </source>
</evidence>
<dbReference type="InterPro" id="IPR022645">
    <property type="entry name" value="SecD/SecF_bac"/>
</dbReference>
<dbReference type="HAMAP" id="MF_01463_B">
    <property type="entry name" value="SecD_B"/>
    <property type="match status" value="1"/>
</dbReference>
<comment type="similarity">
    <text evidence="14">Belongs to the SecD/SecF family. SecF subfamily.</text>
</comment>
<dbReference type="GO" id="GO:0043952">
    <property type="term" value="P:protein transport by the Sec complex"/>
    <property type="evidence" value="ECO:0007669"/>
    <property type="project" value="UniProtKB-UniRule"/>
</dbReference>
<dbReference type="Pfam" id="PF21760">
    <property type="entry name" value="SecD_1st"/>
    <property type="match status" value="1"/>
</dbReference>
<protein>
    <recommendedName>
        <fullName evidence="13 14">Multifunctional fusion protein</fullName>
    </recommendedName>
    <domain>
        <recommendedName>
            <fullName evidence="13">Protein translocase subunit SecD</fullName>
        </recommendedName>
    </domain>
    <domain>
        <recommendedName>
            <fullName evidence="14">Protein-export membrane protein SecF</fullName>
        </recommendedName>
    </domain>
</protein>
<dbReference type="Gene3D" id="3.30.1360.200">
    <property type="match status" value="1"/>
</dbReference>
<dbReference type="FunFam" id="3.30.70.3400:FF:000006">
    <property type="entry name" value="Protein translocase subunit SecD"/>
    <property type="match status" value="1"/>
</dbReference>
<reference evidence="18" key="1">
    <citation type="submission" date="2022-07" db="EMBL/GenBank/DDBJ databases">
        <title>Ectorhizobium quercum gen.nov., sp. nov.</title>
        <authorList>
            <person name="Ma T."/>
            <person name="Li Y."/>
        </authorList>
    </citation>
    <scope>NUCLEOTIDE SEQUENCE</scope>
    <source>
        <strain evidence="18">BDR2-2</strain>
    </source>
</reference>
<dbReference type="GO" id="GO:0015450">
    <property type="term" value="F:protein-transporting ATPase activity"/>
    <property type="evidence" value="ECO:0007669"/>
    <property type="project" value="InterPro"/>
</dbReference>
<feature type="domain" description="Protein export membrane protein SecD/SecF C-terminal" evidence="15">
    <location>
        <begin position="355"/>
        <end position="524"/>
    </location>
</feature>
<keyword evidence="4" id="KW-0997">Cell inner membrane</keyword>
<dbReference type="InterPro" id="IPR022813">
    <property type="entry name" value="SecD/SecF_arch_bac"/>
</dbReference>
<accession>A0AAE3N1I4</accession>
<evidence type="ECO:0000256" key="8">
    <source>
        <dbReference type="ARBA" id="ARBA00023010"/>
    </source>
</evidence>
<dbReference type="PANTHER" id="PTHR30081:SF1">
    <property type="entry name" value="PROTEIN TRANSLOCASE SUBUNIT SECD"/>
    <property type="match status" value="1"/>
</dbReference>
<dbReference type="InterPro" id="IPR054384">
    <property type="entry name" value="SecDF_P1_head"/>
</dbReference>
<feature type="transmembrane region" description="Helical" evidence="13">
    <location>
        <begin position="400"/>
        <end position="418"/>
    </location>
</feature>
<dbReference type="Pfam" id="PF22599">
    <property type="entry name" value="SecDF_P1_head"/>
    <property type="match status" value="1"/>
</dbReference>
<feature type="domain" description="Protein translocase subunit SecDF P1" evidence="16">
    <location>
        <begin position="164"/>
        <end position="221"/>
    </location>
</feature>
<keyword evidence="9 13" id="KW-0472">Membrane</keyword>
<comment type="subcellular location">
    <subcellularLocation>
        <location evidence="1 13">Cell membrane</location>
        <topology evidence="1 13">Multi-pass membrane protein</topology>
    </subcellularLocation>
</comment>
<dbReference type="RefSeq" id="WP_306411359.1">
    <property type="nucleotide sequence ID" value="NZ_JANFPI010000003.1"/>
</dbReference>
<gene>
    <name evidence="18" type="primary">secDF</name>
    <name evidence="13" type="synonym">secD</name>
    <name evidence="14" type="synonym">secF</name>
    <name evidence="18" type="ORF">NOF55_10695</name>
</gene>
<dbReference type="FunFam" id="1.20.1640.10:FF:000004">
    <property type="entry name" value="Protein translocase subunit SecD"/>
    <property type="match status" value="1"/>
</dbReference>
<keyword evidence="6 13" id="KW-0653">Protein transport</keyword>
<feature type="domain" description="SecDF P1 head subdomain" evidence="17">
    <location>
        <begin position="239"/>
        <end position="352"/>
    </location>
</feature>
<feature type="transmembrane region" description="Helical" evidence="13">
    <location>
        <begin position="424"/>
        <end position="445"/>
    </location>
</feature>
<dbReference type="InterPro" id="IPR005665">
    <property type="entry name" value="SecF_bac"/>
</dbReference>
<dbReference type="GO" id="GO:0065002">
    <property type="term" value="P:intracellular protein transmembrane transport"/>
    <property type="evidence" value="ECO:0007669"/>
    <property type="project" value="UniProtKB-UniRule"/>
</dbReference>
<evidence type="ECO:0000256" key="3">
    <source>
        <dbReference type="ARBA" id="ARBA00022475"/>
    </source>
</evidence>
<feature type="transmembrane region" description="Helical" evidence="13">
    <location>
        <begin position="674"/>
        <end position="691"/>
    </location>
</feature>
<comment type="caution">
    <text evidence="18">The sequence shown here is derived from an EMBL/GenBank/DDBJ whole genome shotgun (WGS) entry which is preliminary data.</text>
</comment>
<dbReference type="Pfam" id="PF02355">
    <property type="entry name" value="SecD_SecF_C"/>
    <property type="match status" value="2"/>
</dbReference>
<keyword evidence="8 13" id="KW-0811">Translocation</keyword>
<evidence type="ECO:0000256" key="10">
    <source>
        <dbReference type="ARBA" id="ARBA00059018"/>
    </source>
</evidence>
<comment type="similarity">
    <text evidence="12">In the N-terminal section; belongs to the SecD/SecF family. SecD subfamily.</text>
</comment>
<feature type="transmembrane region" description="Helical" evidence="13">
    <location>
        <begin position="555"/>
        <end position="576"/>
    </location>
</feature>
<dbReference type="NCBIfam" id="TIGR00916">
    <property type="entry name" value="2A0604s01"/>
    <property type="match status" value="2"/>
</dbReference>
<feature type="transmembrane region" description="Helical" evidence="13">
    <location>
        <begin position="799"/>
        <end position="820"/>
    </location>
</feature>
<feature type="transmembrane region" description="Helical" evidence="13">
    <location>
        <begin position="776"/>
        <end position="793"/>
    </location>
</feature>
<evidence type="ECO:0000256" key="1">
    <source>
        <dbReference type="ARBA" id="ARBA00004651"/>
    </source>
</evidence>
<dbReference type="Proteomes" id="UP001208771">
    <property type="component" value="Unassembled WGS sequence"/>
</dbReference>
<keyword evidence="3 13" id="KW-1003">Cell membrane</keyword>
<dbReference type="AlphaFoldDB" id="A0AAE3N1I4"/>
<evidence type="ECO:0000313" key="19">
    <source>
        <dbReference type="Proteomes" id="UP001208771"/>
    </source>
</evidence>
<dbReference type="FunFam" id="1.20.1640.10:FF:000024">
    <property type="entry name" value="Multifunctional fusion protein"/>
    <property type="match status" value="1"/>
</dbReference>
<feature type="transmembrane region" description="Helical" evidence="13">
    <location>
        <begin position="497"/>
        <end position="521"/>
    </location>
</feature>
<dbReference type="Gene3D" id="3.30.70.3400">
    <property type="match status" value="1"/>
</dbReference>
<comment type="subunit">
    <text evidence="14">Forms a complex with SecD. Part of the essential Sec protein translocation apparatus which comprises SecA, SecYEG and auxiliary proteins SecDF-YajC and YidC.</text>
</comment>
<evidence type="ECO:0000256" key="14">
    <source>
        <dbReference type="HAMAP-Rule" id="MF_01464"/>
    </source>
</evidence>
<comment type="function">
    <text evidence="10 13">Part of the Sec protein translocase complex. Interacts with the SecYEG preprotein conducting channel. SecDF uses the proton motive force (PMF) to complete protein translocation after the ATP-dependent function of SecA.</text>
</comment>
<evidence type="ECO:0000256" key="9">
    <source>
        <dbReference type="ARBA" id="ARBA00023136"/>
    </source>
</evidence>
<evidence type="ECO:0000256" key="5">
    <source>
        <dbReference type="ARBA" id="ARBA00022692"/>
    </source>
</evidence>
<dbReference type="GO" id="GO:0006605">
    <property type="term" value="P:protein targeting"/>
    <property type="evidence" value="ECO:0007669"/>
    <property type="project" value="UniProtKB-UniRule"/>
</dbReference>
<keyword evidence="2 13" id="KW-0813">Transport</keyword>
<dbReference type="NCBIfam" id="NF011315">
    <property type="entry name" value="PRK14726.1"/>
    <property type="match status" value="1"/>
</dbReference>
<dbReference type="PRINTS" id="PR01755">
    <property type="entry name" value="SECFTRNLCASE"/>
</dbReference>
<keyword evidence="7 13" id="KW-1133">Transmembrane helix</keyword>
<comment type="similarity">
    <text evidence="13">Belongs to the SecD/SecF family. SecD subfamily.</text>
</comment>
<evidence type="ECO:0000256" key="12">
    <source>
        <dbReference type="ARBA" id="ARBA00061053"/>
    </source>
</evidence>
<evidence type="ECO:0000313" key="18">
    <source>
        <dbReference type="EMBL" id="MCX8997575.1"/>
    </source>
</evidence>
<dbReference type="InterPro" id="IPR048631">
    <property type="entry name" value="SecD_1st"/>
</dbReference>
<keyword evidence="5 13" id="KW-0812">Transmembrane</keyword>
<dbReference type="EMBL" id="JANFPI010000003">
    <property type="protein sequence ID" value="MCX8997575.1"/>
    <property type="molecule type" value="Genomic_DNA"/>
</dbReference>
<evidence type="ECO:0000259" key="16">
    <source>
        <dbReference type="Pfam" id="PF21760"/>
    </source>
</evidence>
<keyword evidence="19" id="KW-1185">Reference proteome</keyword>
<feature type="transmembrane region" description="Helical" evidence="13">
    <location>
        <begin position="374"/>
        <end position="393"/>
    </location>
</feature>
<comment type="subunit">
    <text evidence="13">Forms a complex with SecF. Part of the essential Sec protein translocation apparatus which comprises SecA, SecYEG and auxiliary proteins SecDF-YajC and YidC.</text>
</comment>
<comment type="caution">
    <text evidence="13">Lacks conserved residue(s) required for the propagation of feature annotation.</text>
</comment>